<name>A0A0E9RL58_ANGAN</name>
<reference evidence="1" key="1">
    <citation type="submission" date="2014-11" db="EMBL/GenBank/DDBJ databases">
        <authorList>
            <person name="Amaro Gonzalez C."/>
        </authorList>
    </citation>
    <scope>NUCLEOTIDE SEQUENCE</scope>
</reference>
<organism evidence="1">
    <name type="scientific">Anguilla anguilla</name>
    <name type="common">European freshwater eel</name>
    <name type="synonym">Muraena anguilla</name>
    <dbReference type="NCBI Taxonomy" id="7936"/>
    <lineage>
        <taxon>Eukaryota</taxon>
        <taxon>Metazoa</taxon>
        <taxon>Chordata</taxon>
        <taxon>Craniata</taxon>
        <taxon>Vertebrata</taxon>
        <taxon>Euteleostomi</taxon>
        <taxon>Actinopterygii</taxon>
        <taxon>Neopterygii</taxon>
        <taxon>Teleostei</taxon>
        <taxon>Anguilliformes</taxon>
        <taxon>Anguillidae</taxon>
        <taxon>Anguilla</taxon>
    </lineage>
</organism>
<accession>A0A0E9RL58</accession>
<reference evidence="1" key="2">
    <citation type="journal article" date="2015" name="Fish Shellfish Immunol.">
        <title>Early steps in the European eel (Anguilla anguilla)-Vibrio vulnificus interaction in the gills: Role of the RtxA13 toxin.</title>
        <authorList>
            <person name="Callol A."/>
            <person name="Pajuelo D."/>
            <person name="Ebbesson L."/>
            <person name="Teles M."/>
            <person name="MacKenzie S."/>
            <person name="Amaro C."/>
        </authorList>
    </citation>
    <scope>NUCLEOTIDE SEQUENCE</scope>
</reference>
<protein>
    <submittedName>
        <fullName evidence="1">Uncharacterized protein</fullName>
    </submittedName>
</protein>
<proteinExistence type="predicted"/>
<evidence type="ECO:0000313" key="1">
    <source>
        <dbReference type="EMBL" id="JAH29547.1"/>
    </source>
</evidence>
<dbReference type="EMBL" id="GBXM01079030">
    <property type="protein sequence ID" value="JAH29547.1"/>
    <property type="molecule type" value="Transcribed_RNA"/>
</dbReference>
<sequence length="31" mass="3966">MLFYQWRKLDTLVHYHNNFEQCCHWAFCCLD</sequence>
<dbReference type="AlphaFoldDB" id="A0A0E9RL58"/>